<dbReference type="EMBL" id="AYYO01000022">
    <property type="protein sequence ID" value="KRM55403.1"/>
    <property type="molecule type" value="Genomic_DNA"/>
</dbReference>
<organism evidence="2 3">
    <name type="scientific">Lacticaseibacillus sharpeae JCM 1186 = DSM 20505</name>
    <dbReference type="NCBI Taxonomy" id="1291052"/>
    <lineage>
        <taxon>Bacteria</taxon>
        <taxon>Bacillati</taxon>
        <taxon>Bacillota</taxon>
        <taxon>Bacilli</taxon>
        <taxon>Lactobacillales</taxon>
        <taxon>Lactobacillaceae</taxon>
        <taxon>Lacticaseibacillus</taxon>
    </lineage>
</organism>
<dbReference type="InterPro" id="IPR001387">
    <property type="entry name" value="Cro/C1-type_HTH"/>
</dbReference>
<evidence type="ECO:0000313" key="3">
    <source>
        <dbReference type="Proteomes" id="UP000051679"/>
    </source>
</evidence>
<evidence type="ECO:0000259" key="1">
    <source>
        <dbReference type="PROSITE" id="PS50943"/>
    </source>
</evidence>
<protein>
    <recommendedName>
        <fullName evidence="1">HTH cro/C1-type domain-containing protein</fullName>
    </recommendedName>
</protein>
<accession>A0A0R1ZTK7</accession>
<proteinExistence type="predicted"/>
<dbReference type="STRING" id="1291052.FC18_GL001297"/>
<dbReference type="CDD" id="cd00093">
    <property type="entry name" value="HTH_XRE"/>
    <property type="match status" value="1"/>
</dbReference>
<dbReference type="Pfam" id="PF01381">
    <property type="entry name" value="HTH_3"/>
    <property type="match status" value="1"/>
</dbReference>
<dbReference type="OrthoDB" id="2325690at2"/>
<dbReference type="AlphaFoldDB" id="A0A0R1ZTK7"/>
<keyword evidence="3" id="KW-1185">Reference proteome</keyword>
<dbReference type="SMART" id="SM00530">
    <property type="entry name" value="HTH_XRE"/>
    <property type="match status" value="1"/>
</dbReference>
<dbReference type="GO" id="GO:0003677">
    <property type="term" value="F:DNA binding"/>
    <property type="evidence" value="ECO:0007669"/>
    <property type="project" value="InterPro"/>
</dbReference>
<gene>
    <name evidence="2" type="ORF">FC18_GL001297</name>
</gene>
<dbReference type="Proteomes" id="UP000051679">
    <property type="component" value="Unassembled WGS sequence"/>
</dbReference>
<dbReference type="InterPro" id="IPR010982">
    <property type="entry name" value="Lambda_DNA-bd_dom_sf"/>
</dbReference>
<reference evidence="2 3" key="1">
    <citation type="journal article" date="2015" name="Genome Announc.">
        <title>Expanding the biotechnology potential of lactobacilli through comparative genomics of 213 strains and associated genera.</title>
        <authorList>
            <person name="Sun Z."/>
            <person name="Harris H.M."/>
            <person name="McCann A."/>
            <person name="Guo C."/>
            <person name="Argimon S."/>
            <person name="Zhang W."/>
            <person name="Yang X."/>
            <person name="Jeffery I.B."/>
            <person name="Cooney J.C."/>
            <person name="Kagawa T.F."/>
            <person name="Liu W."/>
            <person name="Song Y."/>
            <person name="Salvetti E."/>
            <person name="Wrobel A."/>
            <person name="Rasinkangas P."/>
            <person name="Parkhill J."/>
            <person name="Rea M.C."/>
            <person name="O'Sullivan O."/>
            <person name="Ritari J."/>
            <person name="Douillard F.P."/>
            <person name="Paul Ross R."/>
            <person name="Yang R."/>
            <person name="Briner A.E."/>
            <person name="Felis G.E."/>
            <person name="de Vos W.M."/>
            <person name="Barrangou R."/>
            <person name="Klaenhammer T.R."/>
            <person name="Caufield P.W."/>
            <person name="Cui Y."/>
            <person name="Zhang H."/>
            <person name="O'Toole P.W."/>
        </authorList>
    </citation>
    <scope>NUCLEOTIDE SEQUENCE [LARGE SCALE GENOMIC DNA]</scope>
    <source>
        <strain evidence="2 3">DSM 20505</strain>
    </source>
</reference>
<evidence type="ECO:0000313" key="2">
    <source>
        <dbReference type="EMBL" id="KRM55403.1"/>
    </source>
</evidence>
<dbReference type="SUPFAM" id="SSF47413">
    <property type="entry name" value="lambda repressor-like DNA-binding domains"/>
    <property type="match status" value="1"/>
</dbReference>
<dbReference type="PATRIC" id="fig|1291052.5.peg.1315"/>
<name>A0A0R1ZTK7_9LACO</name>
<sequence>MPTWIEIEKGLKSISDEDKSIIDTLAFLVSVRVRNGLTQQELAQRTGMKQSQIARLERLDSVPTFNTINRYANGLGYVLKMTAVPLAEANSKADAAVPE</sequence>
<comment type="caution">
    <text evidence="2">The sequence shown here is derived from an EMBL/GenBank/DDBJ whole genome shotgun (WGS) entry which is preliminary data.</text>
</comment>
<dbReference type="Gene3D" id="1.10.260.40">
    <property type="entry name" value="lambda repressor-like DNA-binding domains"/>
    <property type="match status" value="1"/>
</dbReference>
<dbReference type="RefSeq" id="WP_054678368.1">
    <property type="nucleotide sequence ID" value="NZ_AYYO01000022.1"/>
</dbReference>
<feature type="domain" description="HTH cro/C1-type" evidence="1">
    <location>
        <begin position="28"/>
        <end position="86"/>
    </location>
</feature>
<dbReference type="PROSITE" id="PS50943">
    <property type="entry name" value="HTH_CROC1"/>
    <property type="match status" value="1"/>
</dbReference>